<dbReference type="AlphaFoldDB" id="A0AAD8V5U3"/>
<sequence length="452" mass="50832">MHRICSFNPDAPKSVRKLEFLIAFLVFLIATCFLVELGYSKPNSSEVVRGLFVPEIKGNGATGLAISLLGAMTYKTSADQVLEANRLTAKVQNENTLLKDELKKLKKKMKDEKEARREAFIIADEKEGVLRESITNLLSTADMSIDRTSKLREDSMSDALSFATDSSNQVQGLLKKTKGALSKLFSMMFPKLDQNKTLGEMADTFFIDSSEAIEIPSTSSRVETSLNPSAGDESELFSRLRDQVSRLNKDISNLHAMAALVKRKSEIATAVEHHALDRLRVATESLSFVAFDESEENKRIHEKIAAMTDVTHPKHELWSNRSKAVAIAKFEHRVEKVHYYFDKYHAHLSMVWKTMFPLDQAPETLSALFNRFKTPDRIRLLVRKELLAGAELALASVLACHPTIDLEAIANANVRLDQYYSIARHPAYVIISRMETGVERDLKAREDQEALP</sequence>
<protein>
    <submittedName>
        <fullName evidence="8">Uncharacterized protein</fullName>
    </submittedName>
</protein>
<evidence type="ECO:0000313" key="8">
    <source>
        <dbReference type="EMBL" id="KAK1593733.1"/>
    </source>
</evidence>
<dbReference type="GO" id="GO:0005384">
    <property type="term" value="F:manganese ion transmembrane transporter activity"/>
    <property type="evidence" value="ECO:0007669"/>
    <property type="project" value="TreeGrafter"/>
</dbReference>
<evidence type="ECO:0000256" key="2">
    <source>
        <dbReference type="ARBA" id="ARBA00009965"/>
    </source>
</evidence>
<comment type="caution">
    <text evidence="8">The sequence shown here is derived from an EMBL/GenBank/DDBJ whole genome shotgun (WGS) entry which is preliminary data.</text>
</comment>
<keyword evidence="3 7" id="KW-0812">Transmembrane</keyword>
<keyword evidence="6" id="KW-0175">Coiled coil</keyword>
<accession>A0AAD8V5U3</accession>
<name>A0AAD8V5U3_LOLMU</name>
<feature type="transmembrane region" description="Helical" evidence="7">
    <location>
        <begin position="20"/>
        <end position="39"/>
    </location>
</feature>
<gene>
    <name evidence="8" type="ORF">QYE76_048273</name>
</gene>
<dbReference type="Proteomes" id="UP001231189">
    <property type="component" value="Unassembled WGS sequence"/>
</dbReference>
<dbReference type="PANTHER" id="PTHR11706">
    <property type="entry name" value="SOLUTE CARRIER PROTEIN FAMILY 11 MEMBER"/>
    <property type="match status" value="1"/>
</dbReference>
<keyword evidence="9" id="KW-1185">Reference proteome</keyword>
<comment type="similarity">
    <text evidence="2">Belongs to the NRAMP (TC 2.A.55) family.</text>
</comment>
<evidence type="ECO:0000256" key="7">
    <source>
        <dbReference type="SAM" id="Phobius"/>
    </source>
</evidence>
<evidence type="ECO:0000256" key="3">
    <source>
        <dbReference type="ARBA" id="ARBA00022692"/>
    </source>
</evidence>
<organism evidence="8 9">
    <name type="scientific">Lolium multiflorum</name>
    <name type="common">Italian ryegrass</name>
    <name type="synonym">Lolium perenne subsp. multiflorum</name>
    <dbReference type="NCBI Taxonomy" id="4521"/>
    <lineage>
        <taxon>Eukaryota</taxon>
        <taxon>Viridiplantae</taxon>
        <taxon>Streptophyta</taxon>
        <taxon>Embryophyta</taxon>
        <taxon>Tracheophyta</taxon>
        <taxon>Spermatophyta</taxon>
        <taxon>Magnoliopsida</taxon>
        <taxon>Liliopsida</taxon>
        <taxon>Poales</taxon>
        <taxon>Poaceae</taxon>
        <taxon>BOP clade</taxon>
        <taxon>Pooideae</taxon>
        <taxon>Poodae</taxon>
        <taxon>Poeae</taxon>
        <taxon>Poeae Chloroplast Group 2 (Poeae type)</taxon>
        <taxon>Loliodinae</taxon>
        <taxon>Loliinae</taxon>
        <taxon>Lolium</taxon>
    </lineage>
</organism>
<evidence type="ECO:0000256" key="5">
    <source>
        <dbReference type="ARBA" id="ARBA00023136"/>
    </source>
</evidence>
<dbReference type="PANTHER" id="PTHR11706:SF54">
    <property type="entry name" value="METAL TRANSPORTER NRAMP1"/>
    <property type="match status" value="1"/>
</dbReference>
<proteinExistence type="inferred from homology"/>
<comment type="subcellular location">
    <subcellularLocation>
        <location evidence="1">Membrane</location>
        <topology evidence="1">Multi-pass membrane protein</topology>
    </subcellularLocation>
</comment>
<dbReference type="EMBL" id="JAUUTY010000717">
    <property type="protein sequence ID" value="KAK1593733.1"/>
    <property type="molecule type" value="Genomic_DNA"/>
</dbReference>
<dbReference type="GO" id="GO:0015086">
    <property type="term" value="F:cadmium ion transmembrane transporter activity"/>
    <property type="evidence" value="ECO:0007669"/>
    <property type="project" value="TreeGrafter"/>
</dbReference>
<dbReference type="GO" id="GO:0034755">
    <property type="term" value="P:iron ion transmembrane transport"/>
    <property type="evidence" value="ECO:0007669"/>
    <property type="project" value="TreeGrafter"/>
</dbReference>
<keyword evidence="4 7" id="KW-1133">Transmembrane helix</keyword>
<evidence type="ECO:0000256" key="1">
    <source>
        <dbReference type="ARBA" id="ARBA00004141"/>
    </source>
</evidence>
<evidence type="ECO:0000313" key="9">
    <source>
        <dbReference type="Proteomes" id="UP001231189"/>
    </source>
</evidence>
<dbReference type="Pfam" id="PF01566">
    <property type="entry name" value="Nramp"/>
    <property type="match status" value="1"/>
</dbReference>
<dbReference type="InterPro" id="IPR001046">
    <property type="entry name" value="NRAMP_fam"/>
</dbReference>
<dbReference type="GO" id="GO:0005886">
    <property type="term" value="C:plasma membrane"/>
    <property type="evidence" value="ECO:0007669"/>
    <property type="project" value="TreeGrafter"/>
</dbReference>
<feature type="coiled-coil region" evidence="6">
    <location>
        <begin position="88"/>
        <end position="119"/>
    </location>
</feature>
<evidence type="ECO:0000256" key="4">
    <source>
        <dbReference type="ARBA" id="ARBA00022989"/>
    </source>
</evidence>
<keyword evidence="5 7" id="KW-0472">Membrane</keyword>
<evidence type="ECO:0000256" key="6">
    <source>
        <dbReference type="SAM" id="Coils"/>
    </source>
</evidence>
<reference evidence="8" key="1">
    <citation type="submission" date="2023-07" db="EMBL/GenBank/DDBJ databases">
        <title>A chromosome-level genome assembly of Lolium multiflorum.</title>
        <authorList>
            <person name="Chen Y."/>
            <person name="Copetti D."/>
            <person name="Kolliker R."/>
            <person name="Studer B."/>
        </authorList>
    </citation>
    <scope>NUCLEOTIDE SEQUENCE</scope>
    <source>
        <strain evidence="8">02402/16</strain>
        <tissue evidence="8">Leaf</tissue>
    </source>
</reference>